<keyword evidence="1" id="KW-0812">Transmembrane</keyword>
<sequence>TVETWNALTVLTIVFDLLAVFLVMYLLALAIIGWSNGPLRIWTRIVFGIVGFIIMATLNYIIVIFGILLILALKFYGKKLFVRE</sequence>
<reference evidence="2" key="1">
    <citation type="journal article" date="2014" name="Front. Microbiol.">
        <title>High frequency of phylogenetically diverse reductive dehalogenase-homologous genes in deep subseafloor sedimentary metagenomes.</title>
        <authorList>
            <person name="Kawai M."/>
            <person name="Futagami T."/>
            <person name="Toyoda A."/>
            <person name="Takaki Y."/>
            <person name="Nishi S."/>
            <person name="Hori S."/>
            <person name="Arai W."/>
            <person name="Tsubouchi T."/>
            <person name="Morono Y."/>
            <person name="Uchiyama I."/>
            <person name="Ito T."/>
            <person name="Fujiyama A."/>
            <person name="Inagaki F."/>
            <person name="Takami H."/>
        </authorList>
    </citation>
    <scope>NUCLEOTIDE SEQUENCE</scope>
    <source>
        <strain evidence="2">Expedition CK06-06</strain>
    </source>
</reference>
<feature type="transmembrane region" description="Helical" evidence="1">
    <location>
        <begin position="7"/>
        <end position="33"/>
    </location>
</feature>
<dbReference type="AlphaFoldDB" id="X1BZ65"/>
<name>X1BZ65_9ZZZZ</name>
<organism evidence="2">
    <name type="scientific">marine sediment metagenome</name>
    <dbReference type="NCBI Taxonomy" id="412755"/>
    <lineage>
        <taxon>unclassified sequences</taxon>
        <taxon>metagenomes</taxon>
        <taxon>ecological metagenomes</taxon>
    </lineage>
</organism>
<evidence type="ECO:0000313" key="2">
    <source>
        <dbReference type="EMBL" id="GAG89458.1"/>
    </source>
</evidence>
<accession>X1BZ65</accession>
<protein>
    <submittedName>
        <fullName evidence="2">Uncharacterized protein</fullName>
    </submittedName>
</protein>
<feature type="transmembrane region" description="Helical" evidence="1">
    <location>
        <begin position="45"/>
        <end position="73"/>
    </location>
</feature>
<comment type="caution">
    <text evidence="2">The sequence shown here is derived from an EMBL/GenBank/DDBJ whole genome shotgun (WGS) entry which is preliminary data.</text>
</comment>
<evidence type="ECO:0000256" key="1">
    <source>
        <dbReference type="SAM" id="Phobius"/>
    </source>
</evidence>
<keyword evidence="1" id="KW-1133">Transmembrane helix</keyword>
<keyword evidence="1" id="KW-0472">Membrane</keyword>
<gene>
    <name evidence="2" type="ORF">S01H4_25114</name>
</gene>
<proteinExistence type="predicted"/>
<dbReference type="EMBL" id="BART01011905">
    <property type="protein sequence ID" value="GAG89458.1"/>
    <property type="molecule type" value="Genomic_DNA"/>
</dbReference>
<feature type="non-terminal residue" evidence="2">
    <location>
        <position position="1"/>
    </location>
</feature>